<comment type="function">
    <text evidence="4">Participates in the assembly of the infectious particles by decorating the outer surface of the capsid shell and thus forming a layer between the capsid and the tegument. Complexes composed of the major capsid protein and small capsomere-interacting protein/SCP assemble together in the host cytoplasm and are translocated to the nucleus, where they accumulate and participate in capsid assembly.</text>
</comment>
<dbReference type="RefSeq" id="YP_009118455.1">
    <property type="nucleotide sequence ID" value="NC_026421.1"/>
</dbReference>
<dbReference type="GO" id="GO:0042025">
    <property type="term" value="C:host cell nucleus"/>
    <property type="evidence" value="ECO:0007669"/>
    <property type="project" value="UniProtKB-SubCell"/>
</dbReference>
<dbReference type="InterPro" id="IPR009299">
    <property type="entry name" value="Herpes_capsid"/>
</dbReference>
<comment type="similarity">
    <text evidence="4">Belongs to the herpesviridae small capsomere-interacting protein family.</text>
</comment>
<evidence type="ECO:0000313" key="6">
    <source>
        <dbReference type="EMBL" id="AIU39590.1"/>
    </source>
</evidence>
<evidence type="ECO:0000256" key="5">
    <source>
        <dbReference type="SAM" id="MobiDB-lite"/>
    </source>
</evidence>
<gene>
    <name evidence="6" type="primary">ORF65</name>
    <name evidence="4" type="synonym">SCP</name>
</gene>
<comment type="subcellular location">
    <subcellularLocation>
        <location evidence="4">Virion</location>
    </subcellularLocation>
    <subcellularLocation>
        <location evidence="4">Host nucleus</location>
    </subcellularLocation>
</comment>
<feature type="compositionally biased region" description="Low complexity" evidence="5">
    <location>
        <begin position="153"/>
        <end position="170"/>
    </location>
</feature>
<dbReference type="HAMAP" id="MF_04022">
    <property type="entry name" value="HSV_SCP_gammahv"/>
    <property type="match status" value="1"/>
</dbReference>
<dbReference type="GO" id="GO:0016032">
    <property type="term" value="P:viral process"/>
    <property type="evidence" value="ECO:0007669"/>
    <property type="project" value="UniProtKB-UniRule"/>
</dbReference>
<keyword evidence="3 4" id="KW-0946">Virion</keyword>
<feature type="compositionally biased region" description="Low complexity" evidence="5">
    <location>
        <begin position="98"/>
        <end position="127"/>
    </location>
</feature>
<dbReference type="EMBL" id="KM924295">
    <property type="protein sequence ID" value="AIU39590.1"/>
    <property type="molecule type" value="Genomic_DNA"/>
</dbReference>
<keyword evidence="1 4" id="KW-0167">Capsid protein</keyword>
<dbReference type="GeneID" id="23104202"/>
<dbReference type="Proteomes" id="UP000124452">
    <property type="component" value="Segment"/>
</dbReference>
<evidence type="ECO:0000256" key="3">
    <source>
        <dbReference type="ARBA" id="ARBA00022844"/>
    </source>
</evidence>
<evidence type="ECO:0000313" key="7">
    <source>
        <dbReference type="Proteomes" id="UP000124452"/>
    </source>
</evidence>
<dbReference type="KEGG" id="vg:23104202"/>
<organism evidence="6 7">
    <name type="scientific">Equid gammaherpesvirus 5</name>
    <dbReference type="NCBI Taxonomy" id="10371"/>
    <lineage>
        <taxon>Viruses</taxon>
        <taxon>Duplodnaviria</taxon>
        <taxon>Heunggongvirae</taxon>
        <taxon>Peploviricota</taxon>
        <taxon>Herviviricetes</taxon>
        <taxon>Herpesvirales</taxon>
        <taxon>Orthoherpesviridae</taxon>
        <taxon>Gammaherpesvirinae</taxon>
        <taxon>Percavirus</taxon>
        <taxon>Percavirus equidgamma5</taxon>
    </lineage>
</organism>
<reference evidence="6 7" key="1">
    <citation type="journal article" date="2015" name="Genome Announc.">
        <title>Genome sequences of equid herpesviruses 2 and 5.</title>
        <authorList>
            <person name="Wilkie G.S."/>
            <person name="Kerr K."/>
            <person name="Stewart J.P."/>
            <person name="Studdert M.J."/>
            <person name="Davison A.J."/>
        </authorList>
    </citation>
    <scope>NUCLEOTIDE SEQUENCE [LARGE SCALE GENOMIC DNA]</scope>
    <source>
        <strain evidence="6">2-141/67</strain>
    </source>
</reference>
<comment type="subunit">
    <text evidence="4">Interacts with the major capsid protein/MCP.</text>
</comment>
<accession>A0A0B4Q640</accession>
<protein>
    <recommendedName>
        <fullName evidence="4">Small capsomere-interacting protein</fullName>
    </recommendedName>
</protein>
<evidence type="ECO:0000256" key="2">
    <source>
        <dbReference type="ARBA" id="ARBA00022562"/>
    </source>
</evidence>
<proteinExistence type="inferred from homology"/>
<sequence>MPREDEEERLSSCSFEENEGYQPLKMPVVQGKLEDLDSNGFIAREAAALEKKNRSDEEFEKVKMLYVIFLKVSEIYDDHARVRLGLRRKPHMAGLASHGGKSSGGVASSVSSSGSGSSSGSSSTSFGSFQGLLTAAEPVDSAAAGGGGGGASGSSADAAQQKAKQQTQSAPKTRKQ</sequence>
<evidence type="ECO:0000256" key="4">
    <source>
        <dbReference type="HAMAP-Rule" id="MF_04022"/>
    </source>
</evidence>
<name>A0A0B4Q640_9GAMA</name>
<feature type="region of interest" description="Disordered" evidence="5">
    <location>
        <begin position="140"/>
        <end position="176"/>
    </location>
</feature>
<dbReference type="GO" id="GO:0019028">
    <property type="term" value="C:viral capsid"/>
    <property type="evidence" value="ECO:0007669"/>
    <property type="project" value="UniProtKB-UniRule"/>
</dbReference>
<keyword evidence="2 4" id="KW-1048">Host nucleus</keyword>
<feature type="region of interest" description="Disordered" evidence="5">
    <location>
        <begin position="93"/>
        <end position="127"/>
    </location>
</feature>
<keyword evidence="7" id="KW-1185">Reference proteome</keyword>
<dbReference type="OrthoDB" id="39760at10239"/>
<evidence type="ECO:0000256" key="1">
    <source>
        <dbReference type="ARBA" id="ARBA00022561"/>
    </source>
</evidence>
<dbReference type="Pfam" id="PF06112">
    <property type="entry name" value="Herpes_capsid"/>
    <property type="match status" value="1"/>
</dbReference>